<keyword evidence="4 7" id="KW-0067">ATP-binding</keyword>
<dbReference type="InterPro" id="IPR050079">
    <property type="entry name" value="DEAD_box_RNA_helicase"/>
</dbReference>
<dbReference type="PROSITE" id="PS51192">
    <property type="entry name" value="HELICASE_ATP_BIND_1"/>
    <property type="match status" value="1"/>
</dbReference>
<dbReference type="GO" id="GO:0016787">
    <property type="term" value="F:hydrolase activity"/>
    <property type="evidence" value="ECO:0007669"/>
    <property type="project" value="UniProtKB-KW"/>
</dbReference>
<comment type="caution">
    <text evidence="12">The sequence shown here is derived from an EMBL/GenBank/DDBJ whole genome shotgun (WGS) entry which is preliminary data.</text>
</comment>
<dbReference type="Proteomes" id="UP000737420">
    <property type="component" value="Unassembled WGS sequence"/>
</dbReference>
<dbReference type="PANTHER" id="PTHR47959">
    <property type="entry name" value="ATP-DEPENDENT RNA HELICASE RHLE-RELATED"/>
    <property type="match status" value="1"/>
</dbReference>
<evidence type="ECO:0000313" key="12">
    <source>
        <dbReference type="EMBL" id="GJA61633.1"/>
    </source>
</evidence>
<dbReference type="InterPro" id="IPR001650">
    <property type="entry name" value="Helicase_C-like"/>
</dbReference>
<keyword evidence="2 7" id="KW-0378">Hydrolase</keyword>
<dbReference type="InterPro" id="IPR000629">
    <property type="entry name" value="RNA-helicase_DEAD-box_CS"/>
</dbReference>
<evidence type="ECO:0000256" key="4">
    <source>
        <dbReference type="ARBA" id="ARBA00022840"/>
    </source>
</evidence>
<evidence type="ECO:0000256" key="5">
    <source>
        <dbReference type="ARBA" id="ARBA00038437"/>
    </source>
</evidence>
<organism evidence="12 15">
    <name type="scientific">Aeromonas caviae</name>
    <name type="common">Aeromonas punctata</name>
    <dbReference type="NCBI Taxonomy" id="648"/>
    <lineage>
        <taxon>Bacteria</taxon>
        <taxon>Pseudomonadati</taxon>
        <taxon>Pseudomonadota</taxon>
        <taxon>Gammaproteobacteria</taxon>
        <taxon>Aeromonadales</taxon>
        <taxon>Aeromonadaceae</taxon>
        <taxon>Aeromonas</taxon>
    </lineage>
</organism>
<evidence type="ECO:0000256" key="1">
    <source>
        <dbReference type="ARBA" id="ARBA00022741"/>
    </source>
</evidence>
<keyword evidence="1 7" id="KW-0547">Nucleotide-binding</keyword>
<dbReference type="Pfam" id="PF00271">
    <property type="entry name" value="Helicase_C"/>
    <property type="match status" value="1"/>
</dbReference>
<evidence type="ECO:0000259" key="10">
    <source>
        <dbReference type="PROSITE" id="PS51194"/>
    </source>
</evidence>
<evidence type="ECO:0000313" key="14">
    <source>
        <dbReference type="Proteomes" id="UP000737420"/>
    </source>
</evidence>
<dbReference type="PANTHER" id="PTHR47959:SF13">
    <property type="entry name" value="ATP-DEPENDENT RNA HELICASE RHLE"/>
    <property type="match status" value="1"/>
</dbReference>
<gene>
    <name evidence="12" type="ORF">KAM351_02440</name>
    <name evidence="13" type="ORF">KAM382_27570</name>
</gene>
<dbReference type="Proteomes" id="UP000886934">
    <property type="component" value="Unassembled WGS sequence"/>
</dbReference>
<feature type="domain" description="Helicase ATP-binding" evidence="9">
    <location>
        <begin position="55"/>
        <end position="230"/>
    </location>
</feature>
<comment type="similarity">
    <text evidence="5 7">Belongs to the DEAD box helicase family.</text>
</comment>
<evidence type="ECO:0000259" key="11">
    <source>
        <dbReference type="PROSITE" id="PS51195"/>
    </source>
</evidence>
<dbReference type="GO" id="GO:0003724">
    <property type="term" value="F:RNA helicase activity"/>
    <property type="evidence" value="ECO:0007669"/>
    <property type="project" value="InterPro"/>
</dbReference>
<feature type="region of interest" description="Disordered" evidence="8">
    <location>
        <begin position="1"/>
        <end position="21"/>
    </location>
</feature>
<feature type="domain" description="Helicase C-terminal" evidence="10">
    <location>
        <begin position="257"/>
        <end position="401"/>
    </location>
</feature>
<accession>A0A7R7ZC19</accession>
<evidence type="ECO:0000259" key="9">
    <source>
        <dbReference type="PROSITE" id="PS51192"/>
    </source>
</evidence>
<dbReference type="InterPro" id="IPR044742">
    <property type="entry name" value="DEAD/DEAH_RhlB"/>
</dbReference>
<dbReference type="GO" id="GO:0005524">
    <property type="term" value="F:ATP binding"/>
    <property type="evidence" value="ECO:0007669"/>
    <property type="project" value="UniProtKB-KW"/>
</dbReference>
<dbReference type="CDD" id="cd00268">
    <property type="entry name" value="DEADc"/>
    <property type="match status" value="1"/>
</dbReference>
<keyword evidence="3 7" id="KW-0347">Helicase</keyword>
<evidence type="ECO:0000256" key="6">
    <source>
        <dbReference type="PROSITE-ProRule" id="PRU00552"/>
    </source>
</evidence>
<dbReference type="PROSITE" id="PS51195">
    <property type="entry name" value="Q_MOTIF"/>
    <property type="match status" value="1"/>
</dbReference>
<dbReference type="AlphaFoldDB" id="A0A7R7ZC19"/>
<evidence type="ECO:0000313" key="13">
    <source>
        <dbReference type="EMBL" id="GJB92696.1"/>
    </source>
</evidence>
<reference evidence="12 14" key="1">
    <citation type="submission" date="2021-07" db="EMBL/GenBank/DDBJ databases">
        <title>Draft genome sequence of carbapenem-resistant Aeromonas spp. in Japan.</title>
        <authorList>
            <person name="Maehana S."/>
            <person name="Suzuki M."/>
            <person name="Kitasato H."/>
        </authorList>
    </citation>
    <scope>NUCLEOTIDE SEQUENCE</scope>
    <source>
        <strain evidence="12">KAM351</strain>
        <strain evidence="13 14">KAM382</strain>
    </source>
</reference>
<sequence length="454" mass="50035">MPGHTPAQATHANYSSAGTQEPNMRFESFDFAPEILRAISDCGYQEMTPVQSQAIPAIRRGRDVLASAQTGTGKTAAFALPILQRLVDNPAPVQPSNARVLILTPTRELAAQVASNINDFAKYLDITTLTIVGGGKQDVQAKKLKAGAHIIVATPGRLLEHLTACNLSLSGVETLVLDEADRILDMGFSADVQQILQAVNKTRQNLLFSATFSEAVKKLANLMLDKPQVVAVDKQNSTADTVSHTVYPVEQKRKRELLSELIGKQNWQQVLVFASTRESCDELVEELNLDGIKSAVVHGDKAQGSRRRALREFTEGKLRVLVATEVAARGLDIPSLEYVVNYDLPFLAEDYVHRIGRTGRAGKSGMAISFVSREEERTLLEIEALIGQKIRRIMVPGYEVSSRDDLIKQLQERRRFGKRPQREDNAAAQAMAEAKLQGQRLKRLAAAKKPRQPK</sequence>
<feature type="short sequence motif" description="Q motif" evidence="6">
    <location>
        <begin position="24"/>
        <end position="52"/>
    </location>
</feature>
<dbReference type="EMBL" id="BPOP01000028">
    <property type="protein sequence ID" value="GJB92696.1"/>
    <property type="molecule type" value="Genomic_DNA"/>
</dbReference>
<dbReference type="GO" id="GO:0005829">
    <property type="term" value="C:cytosol"/>
    <property type="evidence" value="ECO:0007669"/>
    <property type="project" value="TreeGrafter"/>
</dbReference>
<dbReference type="SMART" id="SM00490">
    <property type="entry name" value="HELICc"/>
    <property type="match status" value="1"/>
</dbReference>
<dbReference type="GO" id="GO:0003676">
    <property type="term" value="F:nucleic acid binding"/>
    <property type="evidence" value="ECO:0007669"/>
    <property type="project" value="InterPro"/>
</dbReference>
<dbReference type="Pfam" id="PF00270">
    <property type="entry name" value="DEAD"/>
    <property type="match status" value="1"/>
</dbReference>
<evidence type="ECO:0000256" key="8">
    <source>
        <dbReference type="SAM" id="MobiDB-lite"/>
    </source>
</evidence>
<dbReference type="InterPro" id="IPR014001">
    <property type="entry name" value="Helicase_ATP-bd"/>
</dbReference>
<feature type="compositionally biased region" description="Polar residues" evidence="8">
    <location>
        <begin position="7"/>
        <end position="21"/>
    </location>
</feature>
<dbReference type="EMBL" id="BPNN01000002">
    <property type="protein sequence ID" value="GJA61633.1"/>
    <property type="molecule type" value="Genomic_DNA"/>
</dbReference>
<protein>
    <submittedName>
        <fullName evidence="12">ATP-dependent RNA helicase RhlE</fullName>
    </submittedName>
</protein>
<evidence type="ECO:0000256" key="3">
    <source>
        <dbReference type="ARBA" id="ARBA00022806"/>
    </source>
</evidence>
<evidence type="ECO:0000256" key="2">
    <source>
        <dbReference type="ARBA" id="ARBA00022801"/>
    </source>
</evidence>
<dbReference type="SMART" id="SM00487">
    <property type="entry name" value="DEXDc"/>
    <property type="match status" value="1"/>
</dbReference>
<dbReference type="Gene3D" id="3.40.50.300">
    <property type="entry name" value="P-loop containing nucleotide triphosphate hydrolases"/>
    <property type="match status" value="2"/>
</dbReference>
<name>A0A7R7ZC19_AERCA</name>
<dbReference type="InterPro" id="IPR014014">
    <property type="entry name" value="RNA_helicase_DEAD_Q_motif"/>
</dbReference>
<proteinExistence type="inferred from homology"/>
<feature type="domain" description="DEAD-box RNA helicase Q" evidence="11">
    <location>
        <begin position="24"/>
        <end position="52"/>
    </location>
</feature>
<dbReference type="SUPFAM" id="SSF52540">
    <property type="entry name" value="P-loop containing nucleoside triphosphate hydrolases"/>
    <property type="match status" value="1"/>
</dbReference>
<dbReference type="PROSITE" id="PS00039">
    <property type="entry name" value="DEAD_ATP_HELICASE"/>
    <property type="match status" value="1"/>
</dbReference>
<dbReference type="PROSITE" id="PS51194">
    <property type="entry name" value="HELICASE_CTER"/>
    <property type="match status" value="1"/>
</dbReference>
<evidence type="ECO:0000313" key="15">
    <source>
        <dbReference type="Proteomes" id="UP000886934"/>
    </source>
</evidence>
<dbReference type="InterPro" id="IPR027417">
    <property type="entry name" value="P-loop_NTPase"/>
</dbReference>
<dbReference type="CDD" id="cd18787">
    <property type="entry name" value="SF2_C_DEAD"/>
    <property type="match status" value="1"/>
</dbReference>
<dbReference type="InterPro" id="IPR011545">
    <property type="entry name" value="DEAD/DEAH_box_helicase_dom"/>
</dbReference>
<evidence type="ECO:0000256" key="7">
    <source>
        <dbReference type="RuleBase" id="RU000492"/>
    </source>
</evidence>